<sequence>MVDHNVNSHCELSLPCLALCYTTRRISEEPIRCRLVFGLSTLNLPPKFLISLFLRELLPSLTSEEPANQPTGSAQTWLSKTLEPKDLHGLDLRFSNSWRHGPDPNRHSHSLRGQPDIRRAVGAMKEIAVDLERDNQFERVKELENAVIELLGTHEDCSHFSSTIQSVGEKYQPGPELTDFDQLFKNEVAMLKANSSSDPQNHPLMRQFREAVWNVHHSGEPMPGEEQEDIVMTSNQCNILNVTCPLSGKPITELQHPVRSVVCKHVYDKGSIMHYLRSKNTRCPVAACPKLLQADKVVCDPLLLVEIDELRAMKEQTVMTDVIEDFTELDEE</sequence>
<evidence type="ECO:0000256" key="5">
    <source>
        <dbReference type="ARBA" id="ARBA00022723"/>
    </source>
</evidence>
<dbReference type="Pfam" id="PF11789">
    <property type="entry name" value="zf-Nse"/>
    <property type="match status" value="1"/>
</dbReference>
<evidence type="ECO:0000256" key="2">
    <source>
        <dbReference type="ARBA" id="ARBA00004718"/>
    </source>
</evidence>
<comment type="pathway">
    <text evidence="2">Protein modification; protein sumoylation.</text>
</comment>
<protein>
    <submittedName>
        <fullName evidence="12">RING/U-box superfamily protein</fullName>
    </submittedName>
</protein>
<dbReference type="InterPro" id="IPR026846">
    <property type="entry name" value="Nse2(Mms21)"/>
</dbReference>
<evidence type="ECO:0000256" key="8">
    <source>
        <dbReference type="ARBA" id="ARBA00022833"/>
    </source>
</evidence>
<evidence type="ECO:0000256" key="3">
    <source>
        <dbReference type="ARBA" id="ARBA00008212"/>
    </source>
</evidence>
<dbReference type="AlphaFoldDB" id="A0A4Y1RCX6"/>
<dbReference type="PANTHER" id="PTHR21330">
    <property type="entry name" value="E3 SUMO-PROTEIN LIGASE NSE2"/>
    <property type="match status" value="1"/>
</dbReference>
<evidence type="ECO:0000256" key="1">
    <source>
        <dbReference type="ARBA" id="ARBA00004123"/>
    </source>
</evidence>
<keyword evidence="4" id="KW-0808">Transferase</keyword>
<dbReference type="GO" id="GO:0000724">
    <property type="term" value="P:double-strand break repair via homologous recombination"/>
    <property type="evidence" value="ECO:0007669"/>
    <property type="project" value="InterPro"/>
</dbReference>
<dbReference type="GO" id="GO:0016925">
    <property type="term" value="P:protein sumoylation"/>
    <property type="evidence" value="ECO:0007669"/>
    <property type="project" value="UniProtKB-UniPathway"/>
</dbReference>
<accession>A0A4Y1RCX6</accession>
<evidence type="ECO:0000256" key="7">
    <source>
        <dbReference type="ARBA" id="ARBA00022786"/>
    </source>
</evidence>
<evidence type="ECO:0000256" key="6">
    <source>
        <dbReference type="ARBA" id="ARBA00022771"/>
    </source>
</evidence>
<dbReference type="SUPFAM" id="SSF57850">
    <property type="entry name" value="RING/U-box"/>
    <property type="match status" value="1"/>
</dbReference>
<comment type="similarity">
    <text evidence="3">Belongs to the NSE2 family.</text>
</comment>
<name>A0A4Y1RCX6_PRUDU</name>
<keyword evidence="7" id="KW-0833">Ubl conjugation pathway</keyword>
<dbReference type="PANTHER" id="PTHR21330:SF1">
    <property type="entry name" value="E3 SUMO-PROTEIN LIGASE NSE2"/>
    <property type="match status" value="1"/>
</dbReference>
<evidence type="ECO:0000259" key="11">
    <source>
        <dbReference type="PROSITE" id="PS51044"/>
    </source>
</evidence>
<evidence type="ECO:0000256" key="9">
    <source>
        <dbReference type="ARBA" id="ARBA00023242"/>
    </source>
</evidence>
<evidence type="ECO:0000313" key="12">
    <source>
        <dbReference type="EMBL" id="BBH01728.1"/>
    </source>
</evidence>
<keyword evidence="8" id="KW-0862">Zinc</keyword>
<dbReference type="InterPro" id="IPR013083">
    <property type="entry name" value="Znf_RING/FYVE/PHD"/>
</dbReference>
<dbReference type="PROSITE" id="PS51044">
    <property type="entry name" value="ZF_SP_RING"/>
    <property type="match status" value="1"/>
</dbReference>
<dbReference type="GO" id="GO:0030915">
    <property type="term" value="C:Smc5-Smc6 complex"/>
    <property type="evidence" value="ECO:0007669"/>
    <property type="project" value="InterPro"/>
</dbReference>
<dbReference type="GO" id="GO:0005634">
    <property type="term" value="C:nucleus"/>
    <property type="evidence" value="ECO:0007669"/>
    <property type="project" value="UniProtKB-SubCell"/>
</dbReference>
<proteinExistence type="inferred from homology"/>
<dbReference type="UniPathway" id="UPA00886"/>
<dbReference type="CDD" id="cd16651">
    <property type="entry name" value="SPL-RING_NSE2"/>
    <property type="match status" value="1"/>
</dbReference>
<keyword evidence="5" id="KW-0479">Metal-binding</keyword>
<organism evidence="12">
    <name type="scientific">Prunus dulcis</name>
    <name type="common">Almond</name>
    <name type="synonym">Amygdalus dulcis</name>
    <dbReference type="NCBI Taxonomy" id="3755"/>
    <lineage>
        <taxon>Eukaryota</taxon>
        <taxon>Viridiplantae</taxon>
        <taxon>Streptophyta</taxon>
        <taxon>Embryophyta</taxon>
        <taxon>Tracheophyta</taxon>
        <taxon>Spermatophyta</taxon>
        <taxon>Magnoliopsida</taxon>
        <taxon>eudicotyledons</taxon>
        <taxon>Gunneridae</taxon>
        <taxon>Pentapetalae</taxon>
        <taxon>rosids</taxon>
        <taxon>fabids</taxon>
        <taxon>Rosales</taxon>
        <taxon>Rosaceae</taxon>
        <taxon>Amygdaloideae</taxon>
        <taxon>Amygdaleae</taxon>
        <taxon>Prunus</taxon>
    </lineage>
</organism>
<evidence type="ECO:0000256" key="10">
    <source>
        <dbReference type="PROSITE-ProRule" id="PRU00452"/>
    </source>
</evidence>
<keyword evidence="9" id="KW-0539">Nucleus</keyword>
<gene>
    <name evidence="12" type="ORF">Prudu_012094</name>
</gene>
<evidence type="ECO:0000256" key="4">
    <source>
        <dbReference type="ARBA" id="ARBA00022679"/>
    </source>
</evidence>
<dbReference type="GO" id="GO:0061665">
    <property type="term" value="F:SUMO ligase activity"/>
    <property type="evidence" value="ECO:0007669"/>
    <property type="project" value="TreeGrafter"/>
</dbReference>
<dbReference type="InterPro" id="IPR004181">
    <property type="entry name" value="Znf_MIZ"/>
</dbReference>
<dbReference type="EMBL" id="AP019300">
    <property type="protein sequence ID" value="BBH01728.1"/>
    <property type="molecule type" value="Genomic_DNA"/>
</dbReference>
<reference evidence="12" key="1">
    <citation type="journal article" date="2019" name="Science">
        <title>Mutation of a bHLH transcription factor allowed almond domestication.</title>
        <authorList>
            <person name="Sanchez-Perez R."/>
            <person name="Pavan S."/>
            <person name="Mazzeo R."/>
            <person name="Moldovan C."/>
            <person name="Aiese Cigliano R."/>
            <person name="Del Cueto J."/>
            <person name="Ricciardi F."/>
            <person name="Lotti C."/>
            <person name="Ricciardi L."/>
            <person name="Dicenta F."/>
            <person name="Lopez-Marques R.L."/>
            <person name="Lindberg Moller B."/>
        </authorList>
    </citation>
    <scope>NUCLEOTIDE SEQUENCE</scope>
</reference>
<dbReference type="Gene3D" id="3.30.40.10">
    <property type="entry name" value="Zinc/RING finger domain, C3HC4 (zinc finger)"/>
    <property type="match status" value="1"/>
</dbReference>
<comment type="subcellular location">
    <subcellularLocation>
        <location evidence="1">Nucleus</location>
    </subcellularLocation>
</comment>
<feature type="domain" description="SP-RING-type" evidence="11">
    <location>
        <begin position="226"/>
        <end position="312"/>
    </location>
</feature>
<keyword evidence="6 10" id="KW-0863">Zinc-finger</keyword>
<dbReference type="GO" id="GO:0008270">
    <property type="term" value="F:zinc ion binding"/>
    <property type="evidence" value="ECO:0007669"/>
    <property type="project" value="UniProtKB-KW"/>
</dbReference>